<dbReference type="STRING" id="1408157.A0A1J7ITS0"/>
<dbReference type="Proteomes" id="UP000182658">
    <property type="component" value="Unassembled WGS sequence"/>
</dbReference>
<dbReference type="EMBL" id="KV875103">
    <property type="protein sequence ID" value="OIW24505.1"/>
    <property type="molecule type" value="Genomic_DNA"/>
</dbReference>
<keyword evidence="2" id="KW-1185">Reference proteome</keyword>
<reference evidence="1 2" key="1">
    <citation type="submission" date="2016-10" db="EMBL/GenBank/DDBJ databases">
        <title>Draft genome sequence of Coniochaeta ligniaria NRRL30616, a lignocellulolytic fungus for bioabatement of inhibitors in plant biomass hydrolysates.</title>
        <authorList>
            <consortium name="DOE Joint Genome Institute"/>
            <person name="Jimenez D.J."/>
            <person name="Hector R.E."/>
            <person name="Riley R."/>
            <person name="Sun H."/>
            <person name="Grigoriev I.V."/>
            <person name="Van Elsas J.D."/>
            <person name="Nichols N.N."/>
        </authorList>
    </citation>
    <scope>NUCLEOTIDE SEQUENCE [LARGE SCALE GENOMIC DNA]</scope>
    <source>
        <strain evidence="1 2">NRRL 30616</strain>
    </source>
</reference>
<dbReference type="InParanoid" id="A0A1J7ITS0"/>
<name>A0A1J7ITS0_9PEZI</name>
<dbReference type="OrthoDB" id="5151719at2759"/>
<evidence type="ECO:0008006" key="3">
    <source>
        <dbReference type="Google" id="ProtNLM"/>
    </source>
</evidence>
<evidence type="ECO:0000313" key="1">
    <source>
        <dbReference type="EMBL" id="OIW24505.1"/>
    </source>
</evidence>
<organism evidence="1 2">
    <name type="scientific">Coniochaeta ligniaria NRRL 30616</name>
    <dbReference type="NCBI Taxonomy" id="1408157"/>
    <lineage>
        <taxon>Eukaryota</taxon>
        <taxon>Fungi</taxon>
        <taxon>Dikarya</taxon>
        <taxon>Ascomycota</taxon>
        <taxon>Pezizomycotina</taxon>
        <taxon>Sordariomycetes</taxon>
        <taxon>Sordariomycetidae</taxon>
        <taxon>Coniochaetales</taxon>
        <taxon>Coniochaetaceae</taxon>
        <taxon>Coniochaeta</taxon>
    </lineage>
</organism>
<feature type="non-terminal residue" evidence="1">
    <location>
        <position position="1"/>
    </location>
</feature>
<gene>
    <name evidence="1" type="ORF">CONLIGDRAFT_584087</name>
</gene>
<accession>A0A1J7ITS0</accession>
<dbReference type="AlphaFoldDB" id="A0A1J7ITS0"/>
<evidence type="ECO:0000313" key="2">
    <source>
        <dbReference type="Proteomes" id="UP000182658"/>
    </source>
</evidence>
<proteinExistence type="predicted"/>
<sequence length="66" mass="8206">RSVKTYTINFKRILVKLDLTNVDLFIYFYERLRNNIKDKLSKKNRFDNLYKYIAKAIKINNRLYKR</sequence>
<protein>
    <recommendedName>
        <fullName evidence="3">Retrotransposon gag domain-containing protein</fullName>
    </recommendedName>
</protein>